<dbReference type="GO" id="GO:0006508">
    <property type="term" value="P:proteolysis"/>
    <property type="evidence" value="ECO:0007669"/>
    <property type="project" value="InterPro"/>
</dbReference>
<evidence type="ECO:0000313" key="4">
    <source>
        <dbReference type="EMBL" id="GEB55852.1"/>
    </source>
</evidence>
<feature type="domain" description="Peptidase S1" evidence="3">
    <location>
        <begin position="38"/>
        <end position="115"/>
    </location>
</feature>
<feature type="compositionally biased region" description="Basic and acidic residues" evidence="1">
    <location>
        <begin position="95"/>
        <end position="109"/>
    </location>
</feature>
<dbReference type="AlphaFoldDB" id="A0A4Y3RDU2"/>
<keyword evidence="5" id="KW-1185">Reference proteome</keyword>
<organism evidence="4 5">
    <name type="scientific">Streptomyces gardneri</name>
    <dbReference type="NCBI Taxonomy" id="66892"/>
    <lineage>
        <taxon>Bacteria</taxon>
        <taxon>Bacillati</taxon>
        <taxon>Actinomycetota</taxon>
        <taxon>Actinomycetes</taxon>
        <taxon>Kitasatosporales</taxon>
        <taxon>Streptomycetaceae</taxon>
        <taxon>Streptomyces</taxon>
    </lineage>
</organism>
<feature type="chain" id="PRO_5021318491" description="Peptidase S1 domain-containing protein" evidence="2">
    <location>
        <begin position="30"/>
        <end position="191"/>
    </location>
</feature>
<dbReference type="Proteomes" id="UP000315226">
    <property type="component" value="Unassembled WGS sequence"/>
</dbReference>
<sequence length="191" mass="19771">MARRAARITAVGALAVATCATLMTGSAGAIVNGTDSMERYPFMASIPESAPKQGLYDGACGASPIDPQWALTAAHRVRGDGLVLDGIVRIGSEERKSGGTVRAIERTEVHPGFVSGDGKGERHRAGPPRPPGHREAHPDRGAGRASTPMCPPTRTGSGRPSGATPEPDSRRPETPTGLCGGYAAAQLRRTL</sequence>
<dbReference type="GO" id="GO:0004252">
    <property type="term" value="F:serine-type endopeptidase activity"/>
    <property type="evidence" value="ECO:0007669"/>
    <property type="project" value="InterPro"/>
</dbReference>
<evidence type="ECO:0000256" key="1">
    <source>
        <dbReference type="SAM" id="MobiDB-lite"/>
    </source>
</evidence>
<proteinExistence type="predicted"/>
<dbReference type="InterPro" id="IPR043504">
    <property type="entry name" value="Peptidase_S1_PA_chymotrypsin"/>
</dbReference>
<dbReference type="Gene3D" id="2.40.10.10">
    <property type="entry name" value="Trypsin-like serine proteases"/>
    <property type="match status" value="1"/>
</dbReference>
<dbReference type="Pfam" id="PF00089">
    <property type="entry name" value="Trypsin"/>
    <property type="match status" value="1"/>
</dbReference>
<accession>A0A4Y3RDU2</accession>
<dbReference type="SUPFAM" id="SSF50494">
    <property type="entry name" value="Trypsin-like serine proteases"/>
    <property type="match status" value="1"/>
</dbReference>
<reference evidence="4 5" key="1">
    <citation type="submission" date="2019-06" db="EMBL/GenBank/DDBJ databases">
        <title>Whole genome shotgun sequence of Streptomyces gardneri NBRC 12865.</title>
        <authorList>
            <person name="Hosoyama A."/>
            <person name="Uohara A."/>
            <person name="Ohji S."/>
            <person name="Ichikawa N."/>
        </authorList>
    </citation>
    <scope>NUCLEOTIDE SEQUENCE [LARGE SCALE GENOMIC DNA]</scope>
    <source>
        <strain evidence="4 5">NBRC 12865</strain>
    </source>
</reference>
<keyword evidence="2" id="KW-0732">Signal</keyword>
<gene>
    <name evidence="4" type="ORF">SGA01_14570</name>
</gene>
<dbReference type="InterPro" id="IPR009003">
    <property type="entry name" value="Peptidase_S1_PA"/>
</dbReference>
<feature type="compositionally biased region" description="Basic and acidic residues" evidence="1">
    <location>
        <begin position="132"/>
        <end position="142"/>
    </location>
</feature>
<feature type="region of interest" description="Disordered" evidence="1">
    <location>
        <begin position="95"/>
        <end position="191"/>
    </location>
</feature>
<dbReference type="InterPro" id="IPR001254">
    <property type="entry name" value="Trypsin_dom"/>
</dbReference>
<evidence type="ECO:0000313" key="5">
    <source>
        <dbReference type="Proteomes" id="UP000315226"/>
    </source>
</evidence>
<evidence type="ECO:0000256" key="2">
    <source>
        <dbReference type="SAM" id="SignalP"/>
    </source>
</evidence>
<name>A0A4Y3RDU2_9ACTN</name>
<feature type="signal peptide" evidence="2">
    <location>
        <begin position="1"/>
        <end position="29"/>
    </location>
</feature>
<comment type="caution">
    <text evidence="4">The sequence shown here is derived from an EMBL/GenBank/DDBJ whole genome shotgun (WGS) entry which is preliminary data.</text>
</comment>
<dbReference type="EMBL" id="BJMN01000010">
    <property type="protein sequence ID" value="GEB55852.1"/>
    <property type="molecule type" value="Genomic_DNA"/>
</dbReference>
<protein>
    <recommendedName>
        <fullName evidence="3">Peptidase S1 domain-containing protein</fullName>
    </recommendedName>
</protein>
<evidence type="ECO:0000259" key="3">
    <source>
        <dbReference type="Pfam" id="PF00089"/>
    </source>
</evidence>